<name>A0AAU0F0N5_9FLAO</name>
<gene>
    <name evidence="1" type="ORF">BPO_0195</name>
</gene>
<proteinExistence type="predicted"/>
<dbReference type="EMBL" id="CP136426">
    <property type="protein sequence ID" value="WOC50842.1"/>
    <property type="molecule type" value="Genomic_DNA"/>
</dbReference>
<organism evidence="1 2">
    <name type="scientific">Bergeyella porcorum</name>
    <dbReference type="NCBI Taxonomy" id="1735111"/>
    <lineage>
        <taxon>Bacteria</taxon>
        <taxon>Pseudomonadati</taxon>
        <taxon>Bacteroidota</taxon>
        <taxon>Flavobacteriia</taxon>
        <taxon>Flavobacteriales</taxon>
        <taxon>Weeksellaceae</taxon>
        <taxon>Bergeyella</taxon>
    </lineage>
</organism>
<protein>
    <submittedName>
        <fullName evidence="1">Uncharacterized protein</fullName>
    </submittedName>
</protein>
<keyword evidence="2" id="KW-1185">Reference proteome</keyword>
<evidence type="ECO:0000313" key="1">
    <source>
        <dbReference type="EMBL" id="WOC50842.1"/>
    </source>
</evidence>
<evidence type="ECO:0000313" key="2">
    <source>
        <dbReference type="Proteomes" id="UP001432059"/>
    </source>
</evidence>
<dbReference type="AlphaFoldDB" id="A0AAU0F0N5"/>
<accession>A0AAU0F0N5</accession>
<reference evidence="1" key="1">
    <citation type="submission" date="2023-10" db="EMBL/GenBank/DDBJ databases">
        <title>Characterization and whole genome sequencing of a novel strain of Bergeyella porcorum QD2021 isolated from pig.</title>
        <authorList>
            <person name="Liu G."/>
            <person name="Chen C."/>
            <person name="Han X."/>
        </authorList>
    </citation>
    <scope>NUCLEOTIDE SEQUENCE</scope>
    <source>
        <strain evidence="1">QD2021</strain>
    </source>
</reference>
<sequence length="53" mass="6174">MFQTLIYEPSVQTFFNLSEIKIQDVYSVPFYKASAFLSDAYSISFLRGPPIRF</sequence>
<dbReference type="KEGG" id="bpor:BPO_0195"/>
<dbReference type="Proteomes" id="UP001432059">
    <property type="component" value="Chromosome"/>
</dbReference>